<feature type="binding site" evidence="3">
    <location>
        <position position="164"/>
    </location>
    <ligand>
        <name>a divalent metal cation</name>
        <dbReference type="ChEBI" id="CHEBI:60240"/>
        <label>1</label>
    </ligand>
</feature>
<comment type="cofactor">
    <cofactor evidence="3">
        <name>a divalent metal cation</name>
        <dbReference type="ChEBI" id="CHEBI:60240"/>
    </cofactor>
    <text evidence="3">Binds 2 divalent metal cations per subunit.</text>
</comment>
<dbReference type="PROSITE" id="PS51347">
    <property type="entry name" value="PHOSPHOTRIESTERASE_2"/>
    <property type="match status" value="1"/>
</dbReference>
<dbReference type="CDD" id="cd00530">
    <property type="entry name" value="PTE"/>
    <property type="match status" value="1"/>
</dbReference>
<dbReference type="InterPro" id="IPR017947">
    <property type="entry name" value="AryldialkylPase_Zn-BS"/>
</dbReference>
<protein>
    <submittedName>
        <fullName evidence="5">Aryldialkylphosphatase</fullName>
    </submittedName>
</protein>
<dbReference type="Proteomes" id="UP000321558">
    <property type="component" value="Unassembled WGS sequence"/>
</dbReference>
<feature type="binding site" evidence="3">
    <location>
        <position position="225"/>
    </location>
    <ligand>
        <name>a divalent metal cation</name>
        <dbReference type="ChEBI" id="CHEBI:60240"/>
        <label>2</label>
    </ligand>
</feature>
<gene>
    <name evidence="5" type="ORF">OSO01_32210</name>
</gene>
<comment type="caution">
    <text evidence="4">Lacks conserved residue(s) required for the propagation of feature annotation.</text>
</comment>
<dbReference type="PANTHER" id="PTHR10819:SF3">
    <property type="entry name" value="PHOSPHOTRIESTERASE-RELATED PROTEIN"/>
    <property type="match status" value="1"/>
</dbReference>
<evidence type="ECO:0000313" key="5">
    <source>
        <dbReference type="EMBL" id="GEN88482.1"/>
    </source>
</evidence>
<accession>A0A511ZLZ7</accession>
<feature type="binding site" evidence="3">
    <location>
        <position position="24"/>
    </location>
    <ligand>
        <name>a divalent metal cation</name>
        <dbReference type="ChEBI" id="CHEBI:60240"/>
        <label>1</label>
    </ligand>
</feature>
<organism evidence="5 6">
    <name type="scientific">Oceanobacillus sojae</name>
    <dbReference type="NCBI Taxonomy" id="582851"/>
    <lineage>
        <taxon>Bacteria</taxon>
        <taxon>Bacillati</taxon>
        <taxon>Bacillota</taxon>
        <taxon>Bacilli</taxon>
        <taxon>Bacillales</taxon>
        <taxon>Bacillaceae</taxon>
        <taxon>Oceanobacillus</taxon>
    </lineage>
</organism>
<reference evidence="5 6" key="1">
    <citation type="submission" date="2019-07" db="EMBL/GenBank/DDBJ databases">
        <title>Whole genome shotgun sequence of Oceanobacillus sojae NBRC 105379.</title>
        <authorList>
            <person name="Hosoyama A."/>
            <person name="Uohara A."/>
            <person name="Ohji S."/>
            <person name="Ichikawa N."/>
        </authorList>
    </citation>
    <scope>NUCLEOTIDE SEQUENCE [LARGE SCALE GENOMIC DNA]</scope>
    <source>
        <strain evidence="5 6">NBRC 105379</strain>
    </source>
</reference>
<dbReference type="GO" id="GO:0016788">
    <property type="term" value="F:hydrolase activity, acting on ester bonds"/>
    <property type="evidence" value="ECO:0007669"/>
    <property type="project" value="InterPro"/>
</dbReference>
<dbReference type="PROSITE" id="PS01322">
    <property type="entry name" value="PHOSPHOTRIESTERASE_1"/>
    <property type="match status" value="1"/>
</dbReference>
<dbReference type="EMBL" id="BJYM01000013">
    <property type="protein sequence ID" value="GEN88482.1"/>
    <property type="molecule type" value="Genomic_DNA"/>
</dbReference>
<dbReference type="PANTHER" id="PTHR10819">
    <property type="entry name" value="PHOSPHOTRIESTERASE-RELATED"/>
    <property type="match status" value="1"/>
</dbReference>
<comment type="caution">
    <text evidence="5">The sequence shown here is derived from an EMBL/GenBank/DDBJ whole genome shotgun (WGS) entry which is preliminary data.</text>
</comment>
<dbReference type="InterPro" id="IPR032466">
    <property type="entry name" value="Metal_Hydrolase"/>
</dbReference>
<dbReference type="PIRSF" id="PIRSF016839">
    <property type="entry name" value="PhP"/>
    <property type="match status" value="1"/>
</dbReference>
<feature type="binding site" evidence="3">
    <location>
        <position position="22"/>
    </location>
    <ligand>
        <name>a divalent metal cation</name>
        <dbReference type="ChEBI" id="CHEBI:60240"/>
        <label>1</label>
    </ligand>
</feature>
<dbReference type="InterPro" id="IPR001559">
    <property type="entry name" value="Phosphotriesterase"/>
</dbReference>
<name>A0A511ZLZ7_9BACI</name>
<dbReference type="GO" id="GO:0008270">
    <property type="term" value="F:zinc ion binding"/>
    <property type="evidence" value="ECO:0007669"/>
    <property type="project" value="InterPro"/>
</dbReference>
<dbReference type="SUPFAM" id="SSF51556">
    <property type="entry name" value="Metallo-dependent hydrolases"/>
    <property type="match status" value="1"/>
</dbReference>
<proteinExistence type="inferred from homology"/>
<comment type="similarity">
    <text evidence="4">Belongs to the metallo-dependent hydrolases superfamily. Phosphotriesterase family.</text>
</comment>
<feature type="binding site" evidence="3">
    <location>
        <position position="164"/>
    </location>
    <ligand>
        <name>a divalent metal cation</name>
        <dbReference type="ChEBI" id="CHEBI:60240"/>
        <label>2</label>
    </ligand>
</feature>
<evidence type="ECO:0000256" key="4">
    <source>
        <dbReference type="PROSITE-ProRule" id="PRU00679"/>
    </source>
</evidence>
<sequence length="340" mass="38157">MGLVETVNGSKNINELGITLMHEHLFTDRSRLWKDPIGPEKQFANKPVSMDILGELRLRPYSNYDNCIMIDKDLAVREVQYFYNAGGSAIVDVTPVGIGRDPIALKEVSRRTNVHIIMGSGYYLHDTIPEYVEHCSIEEIKESIVKDLTVGVGHTDIKAGIIGEIGVGPDMTDLEIKSLRGAARAQKETGKPLTIHTPGWERHCHRILDIVEEEGGNLEQTILDHMNPSMNELDYQFSLAERGCYLEYDMIGIEVMFPEGQSPSDEDNANAIVRLLDKGLLDQLLVSQDIFLKMFLKEYGGYGYSHIIENFVPRLKSKGVSEAEIQTLLISNPQRALRSI</sequence>
<evidence type="ECO:0000256" key="1">
    <source>
        <dbReference type="ARBA" id="ARBA00022723"/>
    </source>
</evidence>
<evidence type="ECO:0000256" key="2">
    <source>
        <dbReference type="ARBA" id="ARBA00022801"/>
    </source>
</evidence>
<dbReference type="AlphaFoldDB" id="A0A511ZLZ7"/>
<keyword evidence="1 3" id="KW-0479">Metal-binding</keyword>
<keyword evidence="2" id="KW-0378">Hydrolase</keyword>
<dbReference type="Gene3D" id="3.20.20.140">
    <property type="entry name" value="Metal-dependent hydrolases"/>
    <property type="match status" value="1"/>
</dbReference>
<evidence type="ECO:0000256" key="3">
    <source>
        <dbReference type="PIRSR" id="PIRSR601559-52"/>
    </source>
</evidence>
<feature type="binding site" evidence="3">
    <location>
        <position position="196"/>
    </location>
    <ligand>
        <name>a divalent metal cation</name>
        <dbReference type="ChEBI" id="CHEBI:60240"/>
        <label>2</label>
    </ligand>
</feature>
<evidence type="ECO:0000313" key="6">
    <source>
        <dbReference type="Proteomes" id="UP000321558"/>
    </source>
</evidence>
<feature type="binding site" evidence="3">
    <location>
        <position position="289"/>
    </location>
    <ligand>
        <name>a divalent metal cation</name>
        <dbReference type="ChEBI" id="CHEBI:60240"/>
        <label>1</label>
    </ligand>
</feature>
<dbReference type="RefSeq" id="WP_186813682.1">
    <property type="nucleotide sequence ID" value="NZ_BJYM01000013.1"/>
</dbReference>
<keyword evidence="6" id="KW-1185">Reference proteome</keyword>
<dbReference type="Pfam" id="PF02126">
    <property type="entry name" value="PTE"/>
    <property type="match status" value="1"/>
</dbReference>